<keyword evidence="2" id="KW-1185">Reference proteome</keyword>
<dbReference type="EMBL" id="ML979134">
    <property type="protein sequence ID" value="KAF1918331.1"/>
    <property type="molecule type" value="Genomic_DNA"/>
</dbReference>
<proteinExistence type="predicted"/>
<reference evidence="1" key="1">
    <citation type="journal article" date="2020" name="Stud. Mycol.">
        <title>101 Dothideomycetes genomes: a test case for predicting lifestyles and emergence of pathogens.</title>
        <authorList>
            <person name="Haridas S."/>
            <person name="Albert R."/>
            <person name="Binder M."/>
            <person name="Bloem J."/>
            <person name="Labutti K."/>
            <person name="Salamov A."/>
            <person name="Andreopoulos B."/>
            <person name="Baker S."/>
            <person name="Barry K."/>
            <person name="Bills G."/>
            <person name="Bluhm B."/>
            <person name="Cannon C."/>
            <person name="Castanera R."/>
            <person name="Culley D."/>
            <person name="Daum C."/>
            <person name="Ezra D."/>
            <person name="Gonzalez J."/>
            <person name="Henrissat B."/>
            <person name="Kuo A."/>
            <person name="Liang C."/>
            <person name="Lipzen A."/>
            <person name="Lutzoni F."/>
            <person name="Magnuson J."/>
            <person name="Mondo S."/>
            <person name="Nolan M."/>
            <person name="Ohm R."/>
            <person name="Pangilinan J."/>
            <person name="Park H.-J."/>
            <person name="Ramirez L."/>
            <person name="Alfaro M."/>
            <person name="Sun H."/>
            <person name="Tritt A."/>
            <person name="Yoshinaga Y."/>
            <person name="Zwiers L.-H."/>
            <person name="Turgeon B."/>
            <person name="Goodwin S."/>
            <person name="Spatafora J."/>
            <person name="Crous P."/>
            <person name="Grigoriev I."/>
        </authorList>
    </citation>
    <scope>NUCLEOTIDE SEQUENCE</scope>
    <source>
        <strain evidence="1">HMLAC05119</strain>
    </source>
</reference>
<accession>A0A6A5QRF0</accession>
<organism evidence="1 2">
    <name type="scientific">Ampelomyces quisqualis</name>
    <name type="common">Powdery mildew agent</name>
    <dbReference type="NCBI Taxonomy" id="50730"/>
    <lineage>
        <taxon>Eukaryota</taxon>
        <taxon>Fungi</taxon>
        <taxon>Dikarya</taxon>
        <taxon>Ascomycota</taxon>
        <taxon>Pezizomycotina</taxon>
        <taxon>Dothideomycetes</taxon>
        <taxon>Pleosporomycetidae</taxon>
        <taxon>Pleosporales</taxon>
        <taxon>Pleosporineae</taxon>
        <taxon>Phaeosphaeriaceae</taxon>
        <taxon>Ampelomyces</taxon>
    </lineage>
</organism>
<sequence>MYESWRVFSSLRRQHHRLGNRRHVHALPAFHCLAVPHAATLCHHHHPTARALSRPSPCDRPPTAHTAHAETSLAVGPWICTRHGTASWTDPDRGAQACDMTAVEPHSVFQCPTASKPPRRQL</sequence>
<dbReference type="AlphaFoldDB" id="A0A6A5QRF0"/>
<dbReference type="Proteomes" id="UP000800096">
    <property type="component" value="Unassembled WGS sequence"/>
</dbReference>
<evidence type="ECO:0000313" key="1">
    <source>
        <dbReference type="EMBL" id="KAF1918331.1"/>
    </source>
</evidence>
<gene>
    <name evidence="1" type="ORF">BDU57DRAFT_195050</name>
</gene>
<evidence type="ECO:0000313" key="2">
    <source>
        <dbReference type="Proteomes" id="UP000800096"/>
    </source>
</evidence>
<protein>
    <submittedName>
        <fullName evidence="1">Uncharacterized protein</fullName>
    </submittedName>
</protein>
<name>A0A6A5QRF0_AMPQU</name>